<keyword evidence="9" id="KW-0547">Nucleotide-binding</keyword>
<dbReference type="PROSITE" id="PS50109">
    <property type="entry name" value="HIS_KIN"/>
    <property type="match status" value="1"/>
</dbReference>
<dbReference type="GO" id="GO:0005886">
    <property type="term" value="C:plasma membrane"/>
    <property type="evidence" value="ECO:0007669"/>
    <property type="project" value="UniProtKB-SubCell"/>
</dbReference>
<comment type="function">
    <text evidence="15">Member of the two-component regulatory system DctB/DctD involved in the transport of C4-dicarboxylates. DctB functions as a membrane-associated protein kinase that phosphorylates DctD in response to environmental signals.</text>
</comment>
<dbReference type="SUPFAM" id="SSF55874">
    <property type="entry name" value="ATPase domain of HSP90 chaperone/DNA topoisomerase II/histidine kinase"/>
    <property type="match status" value="1"/>
</dbReference>
<dbReference type="Proteomes" id="UP000536441">
    <property type="component" value="Unassembled WGS sequence"/>
</dbReference>
<dbReference type="SMART" id="SM00387">
    <property type="entry name" value="HATPase_c"/>
    <property type="match status" value="1"/>
</dbReference>
<dbReference type="Gene3D" id="1.10.287.130">
    <property type="match status" value="1"/>
</dbReference>
<evidence type="ECO:0000256" key="13">
    <source>
        <dbReference type="ARBA" id="ARBA00023012"/>
    </source>
</evidence>
<dbReference type="SUPFAM" id="SSF47384">
    <property type="entry name" value="Homodimeric domain of signal transducing histidine kinase"/>
    <property type="match status" value="1"/>
</dbReference>
<comment type="catalytic activity">
    <reaction evidence="1">
        <text>ATP + protein L-histidine = ADP + protein N-phospho-L-histidine.</text>
        <dbReference type="EC" id="2.7.13.3"/>
    </reaction>
</comment>
<comment type="caution">
    <text evidence="20">The sequence shown here is derived from an EMBL/GenBank/DDBJ whole genome shotgun (WGS) entry which is preliminary data.</text>
</comment>
<keyword evidence="10 20" id="KW-0418">Kinase</keyword>
<keyword evidence="4" id="KW-1003">Cell membrane</keyword>
<evidence type="ECO:0000259" key="19">
    <source>
        <dbReference type="PROSITE" id="PS50109"/>
    </source>
</evidence>
<evidence type="ECO:0000256" key="17">
    <source>
        <dbReference type="SAM" id="Coils"/>
    </source>
</evidence>
<dbReference type="EMBL" id="JABMCH010000064">
    <property type="protein sequence ID" value="NUU47706.1"/>
    <property type="molecule type" value="Genomic_DNA"/>
</dbReference>
<keyword evidence="13" id="KW-0902">Two-component regulatory system</keyword>
<feature type="coiled-coil region" evidence="17">
    <location>
        <begin position="334"/>
        <end position="389"/>
    </location>
</feature>
<evidence type="ECO:0000256" key="7">
    <source>
        <dbReference type="ARBA" id="ARBA00022679"/>
    </source>
</evidence>
<dbReference type="FunFam" id="1.10.287.130:FF:000049">
    <property type="entry name" value="C4-dicarboxylate transport sensor protein DctB"/>
    <property type="match status" value="1"/>
</dbReference>
<name>A0A7Y6EHV7_9SPHN</name>
<keyword evidence="8 18" id="KW-0812">Transmembrane</keyword>
<evidence type="ECO:0000256" key="6">
    <source>
        <dbReference type="ARBA" id="ARBA00022553"/>
    </source>
</evidence>
<dbReference type="SMART" id="SM00388">
    <property type="entry name" value="HisKA"/>
    <property type="match status" value="1"/>
</dbReference>
<evidence type="ECO:0000256" key="9">
    <source>
        <dbReference type="ARBA" id="ARBA00022741"/>
    </source>
</evidence>
<keyword evidence="14 18" id="KW-0472">Membrane</keyword>
<dbReference type="AlphaFoldDB" id="A0A7Y6EHV7"/>
<evidence type="ECO:0000256" key="3">
    <source>
        <dbReference type="ARBA" id="ARBA00012438"/>
    </source>
</evidence>
<dbReference type="InterPro" id="IPR004358">
    <property type="entry name" value="Sig_transdc_His_kin-like_C"/>
</dbReference>
<dbReference type="InterPro" id="IPR029151">
    <property type="entry name" value="Sensor-like_sf"/>
</dbReference>
<gene>
    <name evidence="20" type="ORF">HP438_12040</name>
</gene>
<dbReference type="InterPro" id="IPR005467">
    <property type="entry name" value="His_kinase_dom"/>
</dbReference>
<evidence type="ECO:0000256" key="5">
    <source>
        <dbReference type="ARBA" id="ARBA00022519"/>
    </source>
</evidence>
<dbReference type="Gene3D" id="6.10.250.3020">
    <property type="match status" value="1"/>
</dbReference>
<proteinExistence type="predicted"/>
<dbReference type="PANTHER" id="PTHR43065:SF46">
    <property type="entry name" value="C4-DICARBOXYLATE TRANSPORT SENSOR PROTEIN DCTB"/>
    <property type="match status" value="1"/>
</dbReference>
<evidence type="ECO:0000256" key="18">
    <source>
        <dbReference type="SAM" id="Phobius"/>
    </source>
</evidence>
<dbReference type="SUPFAM" id="SSF103190">
    <property type="entry name" value="Sensory domain-like"/>
    <property type="match status" value="1"/>
</dbReference>
<dbReference type="InterPro" id="IPR003594">
    <property type="entry name" value="HATPase_dom"/>
</dbReference>
<dbReference type="Gene3D" id="3.30.450.20">
    <property type="entry name" value="PAS domain"/>
    <property type="match status" value="2"/>
</dbReference>
<evidence type="ECO:0000256" key="16">
    <source>
        <dbReference type="ARBA" id="ARBA00073143"/>
    </source>
</evidence>
<dbReference type="PANTHER" id="PTHR43065">
    <property type="entry name" value="SENSOR HISTIDINE KINASE"/>
    <property type="match status" value="1"/>
</dbReference>
<dbReference type="GO" id="GO:0000155">
    <property type="term" value="F:phosphorelay sensor kinase activity"/>
    <property type="evidence" value="ECO:0007669"/>
    <property type="project" value="InterPro"/>
</dbReference>
<dbReference type="InterPro" id="IPR036097">
    <property type="entry name" value="HisK_dim/P_sf"/>
</dbReference>
<keyword evidence="17" id="KW-0175">Coiled coil</keyword>
<evidence type="ECO:0000256" key="12">
    <source>
        <dbReference type="ARBA" id="ARBA00022989"/>
    </source>
</evidence>
<feature type="domain" description="Histidine kinase" evidence="19">
    <location>
        <begin position="398"/>
        <end position="608"/>
    </location>
</feature>
<evidence type="ECO:0000256" key="2">
    <source>
        <dbReference type="ARBA" id="ARBA00004429"/>
    </source>
</evidence>
<keyword evidence="12 18" id="KW-1133">Transmembrane helix</keyword>
<evidence type="ECO:0000313" key="20">
    <source>
        <dbReference type="EMBL" id="NUU47706.1"/>
    </source>
</evidence>
<evidence type="ECO:0000256" key="10">
    <source>
        <dbReference type="ARBA" id="ARBA00022777"/>
    </source>
</evidence>
<keyword evidence="21" id="KW-1185">Reference proteome</keyword>
<feature type="transmembrane region" description="Helical" evidence="18">
    <location>
        <begin position="28"/>
        <end position="49"/>
    </location>
</feature>
<keyword evidence="11" id="KW-0067">ATP-binding</keyword>
<dbReference type="InterPro" id="IPR003661">
    <property type="entry name" value="HisK_dim/P_dom"/>
</dbReference>
<evidence type="ECO:0000256" key="1">
    <source>
        <dbReference type="ARBA" id="ARBA00000085"/>
    </source>
</evidence>
<keyword evidence="6" id="KW-0597">Phosphoprotein</keyword>
<dbReference type="PIRSF" id="PIRSF036431">
    <property type="entry name" value="STHK_DctB"/>
    <property type="match status" value="1"/>
</dbReference>
<keyword evidence="7" id="KW-0808">Transferase</keyword>
<evidence type="ECO:0000256" key="4">
    <source>
        <dbReference type="ARBA" id="ARBA00022475"/>
    </source>
</evidence>
<dbReference type="CDD" id="cd00082">
    <property type="entry name" value="HisKA"/>
    <property type="match status" value="1"/>
</dbReference>
<accession>A0A7Y6EHV7</accession>
<dbReference type="EC" id="2.7.13.3" evidence="3"/>
<comment type="subcellular location">
    <subcellularLocation>
        <location evidence="2">Cell inner membrane</location>
        <topology evidence="2">Multi-pass membrane protein</topology>
    </subcellularLocation>
</comment>
<organism evidence="20 21">
    <name type="scientific">Sphingomonas zeae</name>
    <dbReference type="NCBI Taxonomy" id="1646122"/>
    <lineage>
        <taxon>Bacteria</taxon>
        <taxon>Pseudomonadati</taxon>
        <taxon>Pseudomonadota</taxon>
        <taxon>Alphaproteobacteria</taxon>
        <taxon>Sphingomonadales</taxon>
        <taxon>Sphingomonadaceae</taxon>
        <taxon>Sphingomonas</taxon>
    </lineage>
</organism>
<evidence type="ECO:0000256" key="14">
    <source>
        <dbReference type="ARBA" id="ARBA00023136"/>
    </source>
</evidence>
<dbReference type="Gene3D" id="3.30.565.10">
    <property type="entry name" value="Histidine kinase-like ATPase, C-terminal domain"/>
    <property type="match status" value="1"/>
</dbReference>
<evidence type="ECO:0000256" key="11">
    <source>
        <dbReference type="ARBA" id="ARBA00022840"/>
    </source>
</evidence>
<dbReference type="GO" id="GO:0005524">
    <property type="term" value="F:ATP binding"/>
    <property type="evidence" value="ECO:0007669"/>
    <property type="project" value="UniProtKB-KW"/>
</dbReference>
<dbReference type="PRINTS" id="PR00344">
    <property type="entry name" value="BCTRLSENSOR"/>
</dbReference>
<dbReference type="Pfam" id="PF02743">
    <property type="entry name" value="dCache_1"/>
    <property type="match status" value="1"/>
</dbReference>
<evidence type="ECO:0000256" key="8">
    <source>
        <dbReference type="ARBA" id="ARBA00022692"/>
    </source>
</evidence>
<feature type="transmembrane region" description="Helical" evidence="18">
    <location>
        <begin position="308"/>
        <end position="329"/>
    </location>
</feature>
<protein>
    <recommendedName>
        <fullName evidence="16">C4-dicarboxylate transport sensor protein DctB</fullName>
        <ecNumber evidence="3">2.7.13.3</ecNumber>
    </recommendedName>
</protein>
<dbReference type="InterPro" id="IPR033479">
    <property type="entry name" value="dCache_1"/>
</dbReference>
<dbReference type="Pfam" id="PF02518">
    <property type="entry name" value="HATPase_c"/>
    <property type="match status" value="1"/>
</dbReference>
<keyword evidence="5" id="KW-0997">Cell inner membrane</keyword>
<dbReference type="Pfam" id="PF00512">
    <property type="entry name" value="HisKA"/>
    <property type="match status" value="1"/>
</dbReference>
<dbReference type="InterPro" id="IPR036890">
    <property type="entry name" value="HATPase_C_sf"/>
</dbReference>
<evidence type="ECO:0000256" key="15">
    <source>
        <dbReference type="ARBA" id="ARBA00059004"/>
    </source>
</evidence>
<sequence>MAFDGRLRYSAHMVPTLAHGRAYVRRHALPLIAVVVLTIVAASVLRLYAHRQAVMGLQQDAARIARQEERLLGSELQRFRLLPIVLVEYPDVGDALRNGSVAAAARLNQKLRGLAERTGAPVIYAIDRHGRTVSASNAGQSDSFVGRDYSFRPYFRQAMRTGTAEYFALGNTSHRPGLFLARRIGLASAPDGVIVVKVEFARMVQAWASDAGHTLLLDDHGVVVVTTDSAAEFTLIRPLTPAAEATIRQSQQFGDIALRPCPYRIAGQNATDREGVRYVVGATPAPLPRWQLIHVLPSEPALKAADGWVRSVTALIAVGLIGLALLATWRRTRAERAALAREALEDEVARRTAELRASNNRLTVEIAERIRADQRFRAAREELAQANRLGSLGSITAGVAHEINQPVAAIRTLADNARTFLSRAKPDKAAANLAAIVELTERIASIVQEMRRFVRRGAHGLGPVSLDAVLDGTMLLIGDRFRTAGVALERPNGGALPQVMAGRIRLEQVLVNLLQNALDAVADSPSPRVRLTVTEQPDGVQLVVEDNGPGLDPAIASEIFTPFVTGKPDGLGLGLGIARDIMTEFGGVLETIPSGLGGAGFRLRMRRA</sequence>
<dbReference type="InterPro" id="IPR017055">
    <property type="entry name" value="Sig_transdc_His_kinase_DctB"/>
</dbReference>
<reference evidence="20 21" key="1">
    <citation type="submission" date="2020-05" db="EMBL/GenBank/DDBJ databases">
        <title>Genome Sequencing of Type Strains.</title>
        <authorList>
            <person name="Lemaire J.F."/>
            <person name="Inderbitzin P."/>
            <person name="Gregorio O.A."/>
            <person name="Collins S.B."/>
            <person name="Wespe N."/>
            <person name="Knight-Connoni V."/>
        </authorList>
    </citation>
    <scope>NUCLEOTIDE SEQUENCE [LARGE SCALE GENOMIC DNA]</scope>
    <source>
        <strain evidence="20 21">DSM 100049</strain>
    </source>
</reference>
<evidence type="ECO:0000313" key="21">
    <source>
        <dbReference type="Proteomes" id="UP000536441"/>
    </source>
</evidence>